<keyword evidence="1" id="KW-1133">Transmembrane helix</keyword>
<gene>
    <name evidence="2" type="ORF">HPLM_LOCUS5395</name>
</gene>
<keyword evidence="1" id="KW-0472">Membrane</keyword>
<sequence length="173" mass="18902">MTSEADWVLQRPVALHVLGSSIICLATIFRVEILSDRRVLSVTIKAFIWSHHSINDAMHRDDIHSGALTFVQVDVPLGRQTNRANLTYEAIAHMKTFADLSTALLARRIADLVYGGPQAAPMDQAEASDPIVVAPSFQVRGTTLNLTNDQAEDVRLAFSNNPTVAIQALSVQV</sequence>
<dbReference type="Proteomes" id="UP000268014">
    <property type="component" value="Unassembled WGS sequence"/>
</dbReference>
<evidence type="ECO:0000313" key="2">
    <source>
        <dbReference type="EMBL" id="VDO25837.1"/>
    </source>
</evidence>
<dbReference type="OrthoDB" id="5871526at2759"/>
<dbReference type="AlphaFoldDB" id="A0A0N4W5W9"/>
<name>A0A0N4W5W9_HAEPC</name>
<accession>A0A0N4W5W9</accession>
<reference evidence="4" key="1">
    <citation type="submission" date="2017-02" db="UniProtKB">
        <authorList>
            <consortium name="WormBaseParasite"/>
        </authorList>
    </citation>
    <scope>IDENTIFICATION</scope>
</reference>
<reference evidence="2 3" key="2">
    <citation type="submission" date="2018-11" db="EMBL/GenBank/DDBJ databases">
        <authorList>
            <consortium name="Pathogen Informatics"/>
        </authorList>
    </citation>
    <scope>NUCLEOTIDE SEQUENCE [LARGE SCALE GENOMIC DNA]</scope>
    <source>
        <strain evidence="2 3">MHpl1</strain>
    </source>
</reference>
<organism evidence="4">
    <name type="scientific">Haemonchus placei</name>
    <name type="common">Barber's pole worm</name>
    <dbReference type="NCBI Taxonomy" id="6290"/>
    <lineage>
        <taxon>Eukaryota</taxon>
        <taxon>Metazoa</taxon>
        <taxon>Ecdysozoa</taxon>
        <taxon>Nematoda</taxon>
        <taxon>Chromadorea</taxon>
        <taxon>Rhabditida</taxon>
        <taxon>Rhabditina</taxon>
        <taxon>Rhabditomorpha</taxon>
        <taxon>Strongyloidea</taxon>
        <taxon>Trichostrongylidae</taxon>
        <taxon>Haemonchus</taxon>
    </lineage>
</organism>
<protein>
    <submittedName>
        <fullName evidence="4">PHB domain-containing protein</fullName>
    </submittedName>
</protein>
<proteinExistence type="predicted"/>
<evidence type="ECO:0000256" key="1">
    <source>
        <dbReference type="SAM" id="Phobius"/>
    </source>
</evidence>
<dbReference type="WBParaSite" id="HPLM_0000540301-mRNA-1">
    <property type="protein sequence ID" value="HPLM_0000540301-mRNA-1"/>
    <property type="gene ID" value="HPLM_0000540301"/>
</dbReference>
<dbReference type="EMBL" id="UZAF01016330">
    <property type="protein sequence ID" value="VDO25837.1"/>
    <property type="molecule type" value="Genomic_DNA"/>
</dbReference>
<evidence type="ECO:0000313" key="4">
    <source>
        <dbReference type="WBParaSite" id="HPLM_0000540301-mRNA-1"/>
    </source>
</evidence>
<feature type="transmembrane region" description="Helical" evidence="1">
    <location>
        <begin position="13"/>
        <end position="31"/>
    </location>
</feature>
<keyword evidence="3" id="KW-1185">Reference proteome</keyword>
<evidence type="ECO:0000313" key="3">
    <source>
        <dbReference type="Proteomes" id="UP000268014"/>
    </source>
</evidence>
<keyword evidence="1" id="KW-0812">Transmembrane</keyword>